<proteinExistence type="predicted"/>
<evidence type="ECO:0000313" key="3">
    <source>
        <dbReference type="Proteomes" id="UP000605259"/>
    </source>
</evidence>
<protein>
    <submittedName>
        <fullName evidence="2">Uncharacterized protein</fullName>
    </submittedName>
</protein>
<comment type="caution">
    <text evidence="2">The sequence shown here is derived from an EMBL/GenBank/DDBJ whole genome shotgun (WGS) entry which is preliminary data.</text>
</comment>
<accession>A0A917AN70</accession>
<keyword evidence="1" id="KW-0472">Membrane</keyword>
<dbReference type="Pfam" id="PF22564">
    <property type="entry name" value="HAAS"/>
    <property type="match status" value="1"/>
</dbReference>
<feature type="transmembrane region" description="Helical" evidence="1">
    <location>
        <begin position="306"/>
        <end position="327"/>
    </location>
</feature>
<gene>
    <name evidence="2" type="ORF">GCM10007140_11750</name>
</gene>
<sequence>MEMINRYIHAVTEKLAPSQQEDIAKELRSLIQDLLDERVLDKEFTTKDVEEVLLELGDPSTLADSYRDAKKSLIGPSLFDSYISVLKIVLIVTAVSVGVSFIVQSIMEPTTILGHFTDSIVSLTVGLPLSFGWVTLVFAIMEYYGAGKNASTSISWKPSDLPAIPDPKGNIKQTGPIIAIIFYIIVLGLVVSTHFVNLFGIHRVNEGAMVVPFLNAETFSSYSLFIVFLFGIAIVKELFKLAFGKWTLSLVILNTCINAVSFVCILYLITSATFWNPDFMTQLTETGIVTVGTEGFEKATKIWESVTYWLTIILVVSYLWDTIEGYIHYYKSKKNS</sequence>
<keyword evidence="3" id="KW-1185">Reference proteome</keyword>
<dbReference type="AlphaFoldDB" id="A0A917AN70"/>
<reference evidence="2" key="2">
    <citation type="submission" date="2020-09" db="EMBL/GenBank/DDBJ databases">
        <authorList>
            <person name="Sun Q."/>
            <person name="Zhou Y."/>
        </authorList>
    </citation>
    <scope>NUCLEOTIDE SEQUENCE</scope>
    <source>
        <strain evidence="2">CGMCC 1.12698</strain>
    </source>
</reference>
<organism evidence="2 3">
    <name type="scientific">Priestia taiwanensis</name>
    <dbReference type="NCBI Taxonomy" id="1347902"/>
    <lineage>
        <taxon>Bacteria</taxon>
        <taxon>Bacillati</taxon>
        <taxon>Bacillota</taxon>
        <taxon>Bacilli</taxon>
        <taxon>Bacillales</taxon>
        <taxon>Bacillaceae</taxon>
        <taxon>Priestia</taxon>
    </lineage>
</organism>
<feature type="transmembrane region" description="Helical" evidence="1">
    <location>
        <begin position="177"/>
        <end position="199"/>
    </location>
</feature>
<dbReference type="RefSeq" id="WP_188387463.1">
    <property type="nucleotide sequence ID" value="NZ_BMFK01000001.1"/>
</dbReference>
<name>A0A917AN70_9BACI</name>
<feature type="transmembrane region" description="Helical" evidence="1">
    <location>
        <begin position="119"/>
        <end position="141"/>
    </location>
</feature>
<feature type="transmembrane region" description="Helical" evidence="1">
    <location>
        <begin position="246"/>
        <end position="269"/>
    </location>
</feature>
<dbReference type="EMBL" id="BMFK01000001">
    <property type="protein sequence ID" value="GGE63138.1"/>
    <property type="molecule type" value="Genomic_DNA"/>
</dbReference>
<evidence type="ECO:0000313" key="2">
    <source>
        <dbReference type="EMBL" id="GGE63138.1"/>
    </source>
</evidence>
<feature type="transmembrane region" description="Helical" evidence="1">
    <location>
        <begin position="88"/>
        <end position="107"/>
    </location>
</feature>
<reference evidence="2" key="1">
    <citation type="journal article" date="2014" name="Int. J. Syst. Evol. Microbiol.">
        <title>Complete genome sequence of Corynebacterium casei LMG S-19264T (=DSM 44701T), isolated from a smear-ripened cheese.</title>
        <authorList>
            <consortium name="US DOE Joint Genome Institute (JGI-PGF)"/>
            <person name="Walter F."/>
            <person name="Albersmeier A."/>
            <person name="Kalinowski J."/>
            <person name="Ruckert C."/>
        </authorList>
    </citation>
    <scope>NUCLEOTIDE SEQUENCE</scope>
    <source>
        <strain evidence="2">CGMCC 1.12698</strain>
    </source>
</reference>
<keyword evidence="1" id="KW-1133">Transmembrane helix</keyword>
<keyword evidence="1" id="KW-0812">Transmembrane</keyword>
<evidence type="ECO:0000256" key="1">
    <source>
        <dbReference type="SAM" id="Phobius"/>
    </source>
</evidence>
<dbReference type="Proteomes" id="UP000605259">
    <property type="component" value="Unassembled WGS sequence"/>
</dbReference>
<feature type="transmembrane region" description="Helical" evidence="1">
    <location>
        <begin position="219"/>
        <end position="239"/>
    </location>
</feature>